<keyword evidence="2" id="KW-0378">Hydrolase</keyword>
<feature type="domain" description="AB hydrolase-1" evidence="1">
    <location>
        <begin position="29"/>
        <end position="244"/>
    </location>
</feature>
<dbReference type="PANTHER" id="PTHR43433">
    <property type="entry name" value="HYDROLASE, ALPHA/BETA FOLD FAMILY PROTEIN"/>
    <property type="match status" value="1"/>
</dbReference>
<dbReference type="EMBL" id="CP045121">
    <property type="protein sequence ID" value="QIN78661.1"/>
    <property type="molecule type" value="Genomic_DNA"/>
</dbReference>
<dbReference type="SUPFAM" id="SSF53474">
    <property type="entry name" value="alpha/beta-Hydrolases"/>
    <property type="match status" value="1"/>
</dbReference>
<dbReference type="Proteomes" id="UP000502706">
    <property type="component" value="Chromosome"/>
</dbReference>
<dbReference type="InterPro" id="IPR000073">
    <property type="entry name" value="AB_hydrolase_1"/>
</dbReference>
<evidence type="ECO:0000259" key="1">
    <source>
        <dbReference type="Pfam" id="PF12697"/>
    </source>
</evidence>
<dbReference type="InterPro" id="IPR050471">
    <property type="entry name" value="AB_hydrolase"/>
</dbReference>
<dbReference type="AlphaFoldDB" id="A0A6G8PWR3"/>
<dbReference type="KEGG" id="rmar:GBA65_09170"/>
<gene>
    <name evidence="2" type="ORF">GBA65_09170</name>
</gene>
<dbReference type="RefSeq" id="WP_166396336.1">
    <property type="nucleotide sequence ID" value="NZ_CP045121.1"/>
</dbReference>
<protein>
    <submittedName>
        <fullName evidence="2">Alpha/beta fold hydrolase</fullName>
    </submittedName>
</protein>
<sequence length="274" mass="29605">MTSNDFASGYAEVNGLNMYYEVHGTGRPLVLLHGAYMTVGSMGRLLSGLAETWRVIAVELQAHGRTADIDRPITYEHMADDVAALIRHLDLDQPDVFGFSMGAAVALQLGIRHPGLARRLVLASVSYTSDGVQPELHEMAPTITPEMFAGSPMEAAYKEIAPNPEDFPTLVEKLKTLDTTPFAWPEEDIRGIESPTMIVVGDADVVRLEHAVEMFRLLGGGAMGDLAGFSGHQLAVLPGTSHFIPPGSGILDRAEWLLAMVPQFLDAPSPEEAE</sequence>
<dbReference type="PANTHER" id="PTHR43433:SF5">
    <property type="entry name" value="AB HYDROLASE-1 DOMAIN-CONTAINING PROTEIN"/>
    <property type="match status" value="1"/>
</dbReference>
<evidence type="ECO:0000313" key="2">
    <source>
        <dbReference type="EMBL" id="QIN78661.1"/>
    </source>
</evidence>
<accession>A0A6G8PWR3</accession>
<proteinExistence type="predicted"/>
<dbReference type="Pfam" id="PF12697">
    <property type="entry name" value="Abhydrolase_6"/>
    <property type="match status" value="1"/>
</dbReference>
<dbReference type="GO" id="GO:0016787">
    <property type="term" value="F:hydrolase activity"/>
    <property type="evidence" value="ECO:0007669"/>
    <property type="project" value="UniProtKB-KW"/>
</dbReference>
<name>A0A6G8PWR3_9ACTN</name>
<evidence type="ECO:0000313" key="3">
    <source>
        <dbReference type="Proteomes" id="UP000502706"/>
    </source>
</evidence>
<organism evidence="2 3">
    <name type="scientific">Rubrobacter marinus</name>
    <dbReference type="NCBI Taxonomy" id="2653852"/>
    <lineage>
        <taxon>Bacteria</taxon>
        <taxon>Bacillati</taxon>
        <taxon>Actinomycetota</taxon>
        <taxon>Rubrobacteria</taxon>
        <taxon>Rubrobacterales</taxon>
        <taxon>Rubrobacteraceae</taxon>
        <taxon>Rubrobacter</taxon>
    </lineage>
</organism>
<dbReference type="Gene3D" id="3.40.50.1820">
    <property type="entry name" value="alpha/beta hydrolase"/>
    <property type="match status" value="1"/>
</dbReference>
<reference evidence="2 3" key="1">
    <citation type="submission" date="2019-10" db="EMBL/GenBank/DDBJ databases">
        <title>Rubrobacter sp nov SCSIO 52915 isolated from a deep-sea sediment in the South China Sea.</title>
        <authorList>
            <person name="Chen R.W."/>
        </authorList>
    </citation>
    <scope>NUCLEOTIDE SEQUENCE [LARGE SCALE GENOMIC DNA]</scope>
    <source>
        <strain evidence="2 3">SCSIO 52915</strain>
    </source>
</reference>
<keyword evidence="3" id="KW-1185">Reference proteome</keyword>
<dbReference type="InterPro" id="IPR029058">
    <property type="entry name" value="AB_hydrolase_fold"/>
</dbReference>